<dbReference type="PANTHER" id="PTHR43180:SF66">
    <property type="entry name" value="SHORT-CHAIN DEHYDROGENASE_REDUCTASE FAMILY PROTEIN"/>
    <property type="match status" value="1"/>
</dbReference>
<sequence>MSSSSSSAQSRLLQVAGHVGSGGWEGGLPPVPMVAGDSVGPRLTGKVAIITGCNSAVGPILPTTPQRPELKPSKQIGIGRATALQYARNGLKALFICDLSNTNLPALESELHALAPNVKIHARTFDAADEASVAGVVQDALDKYARLDIFFANAGALGATKLVGDITAEEFMETVRINTLSVFLAVKYAGKAMQAVGKDKEVPGGSIIATASTAGVRSGAGANTAADYSASKAAVINIMQTSAFQLAGTNVRCNAICPGLTKTGMTSGAWDAARKRGTEGKIGQINPLKRGATSDEIARVALFLGSDEYVLTITLSHPERGRRKADEDGWDNRSSYVNAQFWLVDGGLSGSHPTAPGKFF</sequence>
<organism evidence="3 4">
    <name type="scientific">Tuber aestivum</name>
    <name type="common">summer truffle</name>
    <dbReference type="NCBI Taxonomy" id="59557"/>
    <lineage>
        <taxon>Eukaryota</taxon>
        <taxon>Fungi</taxon>
        <taxon>Dikarya</taxon>
        <taxon>Ascomycota</taxon>
        <taxon>Pezizomycotina</taxon>
        <taxon>Pezizomycetes</taxon>
        <taxon>Pezizales</taxon>
        <taxon>Tuberaceae</taxon>
        <taxon>Tuber</taxon>
    </lineage>
</organism>
<keyword evidence="2" id="KW-0560">Oxidoreductase</keyword>
<dbReference type="InterPro" id="IPR036291">
    <property type="entry name" value="NAD(P)-bd_dom_sf"/>
</dbReference>
<protein>
    <submittedName>
        <fullName evidence="3">Uncharacterized protein</fullName>
    </submittedName>
</protein>
<evidence type="ECO:0000313" key="3">
    <source>
        <dbReference type="EMBL" id="CUS14367.1"/>
    </source>
</evidence>
<dbReference type="Gene3D" id="3.40.50.720">
    <property type="entry name" value="NAD(P)-binding Rossmann-like Domain"/>
    <property type="match status" value="1"/>
</dbReference>
<keyword evidence="4" id="KW-1185">Reference proteome</keyword>
<dbReference type="PRINTS" id="PR00080">
    <property type="entry name" value="SDRFAMILY"/>
</dbReference>
<gene>
    <name evidence="3" type="ORF">GSTUAT00001657001</name>
</gene>
<dbReference type="PRINTS" id="PR00081">
    <property type="entry name" value="GDHRDH"/>
</dbReference>
<dbReference type="CDD" id="cd05233">
    <property type="entry name" value="SDR_c"/>
    <property type="match status" value="1"/>
</dbReference>
<evidence type="ECO:0000313" key="4">
    <source>
        <dbReference type="Proteomes" id="UP001412239"/>
    </source>
</evidence>
<comment type="similarity">
    <text evidence="1">Belongs to the short-chain dehydrogenases/reductases (SDR) family.</text>
</comment>
<dbReference type="PANTHER" id="PTHR43180">
    <property type="entry name" value="3-OXOACYL-(ACYL-CARRIER-PROTEIN) REDUCTASE (AFU_ORTHOLOGUE AFUA_6G11210)"/>
    <property type="match status" value="1"/>
</dbReference>
<name>A0A292Q6P1_9PEZI</name>
<dbReference type="AlphaFoldDB" id="A0A292Q6P1"/>
<dbReference type="InterPro" id="IPR002347">
    <property type="entry name" value="SDR_fam"/>
</dbReference>
<accession>A0A292Q6P1</accession>
<reference evidence="3" key="1">
    <citation type="submission" date="2015-10" db="EMBL/GenBank/DDBJ databases">
        <authorList>
            <person name="Regsiter A."/>
            <person name="william w."/>
        </authorList>
    </citation>
    <scope>NUCLEOTIDE SEQUENCE</scope>
    <source>
        <strain evidence="3">Montdore</strain>
    </source>
</reference>
<dbReference type="Pfam" id="PF13561">
    <property type="entry name" value="adh_short_C2"/>
    <property type="match status" value="1"/>
</dbReference>
<evidence type="ECO:0000256" key="1">
    <source>
        <dbReference type="ARBA" id="ARBA00006484"/>
    </source>
</evidence>
<dbReference type="Proteomes" id="UP001412239">
    <property type="component" value="Unassembled WGS sequence"/>
</dbReference>
<dbReference type="SUPFAM" id="SSF51735">
    <property type="entry name" value="NAD(P)-binding Rossmann-fold domains"/>
    <property type="match status" value="1"/>
</dbReference>
<proteinExistence type="inferred from homology"/>
<dbReference type="GO" id="GO:0016491">
    <property type="term" value="F:oxidoreductase activity"/>
    <property type="evidence" value="ECO:0007669"/>
    <property type="project" value="UniProtKB-KW"/>
</dbReference>
<dbReference type="EMBL" id="LN890960">
    <property type="protein sequence ID" value="CUS14367.1"/>
    <property type="molecule type" value="Genomic_DNA"/>
</dbReference>
<evidence type="ECO:0000256" key="2">
    <source>
        <dbReference type="ARBA" id="ARBA00023002"/>
    </source>
</evidence>